<name>A0ABR2ZHT3_9AGAR</name>
<dbReference type="EMBL" id="JBBXMP010000158">
    <property type="protein sequence ID" value="KAL0060868.1"/>
    <property type="molecule type" value="Genomic_DNA"/>
</dbReference>
<evidence type="ECO:0000256" key="7">
    <source>
        <dbReference type="SAM" id="Phobius"/>
    </source>
</evidence>
<reference evidence="8 9" key="1">
    <citation type="submission" date="2024-05" db="EMBL/GenBank/DDBJ databases">
        <title>A draft genome resource for the thread blight pathogen Marasmius tenuissimus strain MS-2.</title>
        <authorList>
            <person name="Yulfo-Soto G.E."/>
            <person name="Baruah I.K."/>
            <person name="Amoako-Attah I."/>
            <person name="Bukari Y."/>
            <person name="Meinhardt L.W."/>
            <person name="Bailey B.A."/>
            <person name="Cohen S.P."/>
        </authorList>
    </citation>
    <scope>NUCLEOTIDE SEQUENCE [LARGE SCALE GENOMIC DNA]</scope>
    <source>
        <strain evidence="8 9">MS-2</strain>
    </source>
</reference>
<keyword evidence="4 7" id="KW-1133">Transmembrane helix</keyword>
<dbReference type="Pfam" id="PF11779">
    <property type="entry name" value="SPT_ssu-like"/>
    <property type="match status" value="1"/>
</dbReference>
<evidence type="ECO:0000256" key="3">
    <source>
        <dbReference type="ARBA" id="ARBA00022824"/>
    </source>
</evidence>
<keyword evidence="5 7" id="KW-0472">Membrane</keyword>
<dbReference type="InterPro" id="IPR024512">
    <property type="entry name" value="Ser_palmitoyltrfase_ssu-like"/>
</dbReference>
<accession>A0ABR2ZHT3</accession>
<sequence length="116" mass="13502">MIPDPPTHLSPKPDARCTRPPKSRSGPAYYFWRIHMWVEGTFVLHMLEPWEKILLLLIFFVTFVLLMTGIFRYLPHHLAVMQRRSAYYLWGDENGEGWVLRWVGKAVGSSSVTGEL</sequence>
<comment type="caution">
    <text evidence="8">The sequence shown here is derived from an EMBL/GenBank/DDBJ whole genome shotgun (WGS) entry which is preliminary data.</text>
</comment>
<evidence type="ECO:0000256" key="5">
    <source>
        <dbReference type="ARBA" id="ARBA00023136"/>
    </source>
</evidence>
<keyword evidence="9" id="KW-1185">Reference proteome</keyword>
<feature type="transmembrane region" description="Helical" evidence="7">
    <location>
        <begin position="53"/>
        <end position="74"/>
    </location>
</feature>
<gene>
    <name evidence="8" type="ORF">AAF712_012332</name>
</gene>
<feature type="region of interest" description="Disordered" evidence="6">
    <location>
        <begin position="1"/>
        <end position="25"/>
    </location>
</feature>
<dbReference type="Proteomes" id="UP001437256">
    <property type="component" value="Unassembled WGS sequence"/>
</dbReference>
<proteinExistence type="predicted"/>
<comment type="subcellular location">
    <subcellularLocation>
        <location evidence="1">Endoplasmic reticulum membrane</location>
        <topology evidence="1">Multi-pass membrane protein</topology>
    </subcellularLocation>
</comment>
<evidence type="ECO:0000313" key="9">
    <source>
        <dbReference type="Proteomes" id="UP001437256"/>
    </source>
</evidence>
<organism evidence="8 9">
    <name type="scientific">Marasmius tenuissimus</name>
    <dbReference type="NCBI Taxonomy" id="585030"/>
    <lineage>
        <taxon>Eukaryota</taxon>
        <taxon>Fungi</taxon>
        <taxon>Dikarya</taxon>
        <taxon>Basidiomycota</taxon>
        <taxon>Agaricomycotina</taxon>
        <taxon>Agaricomycetes</taxon>
        <taxon>Agaricomycetidae</taxon>
        <taxon>Agaricales</taxon>
        <taxon>Marasmiineae</taxon>
        <taxon>Marasmiaceae</taxon>
        <taxon>Marasmius</taxon>
    </lineage>
</organism>
<evidence type="ECO:0000256" key="6">
    <source>
        <dbReference type="SAM" id="MobiDB-lite"/>
    </source>
</evidence>
<evidence type="ECO:0000256" key="4">
    <source>
        <dbReference type="ARBA" id="ARBA00022989"/>
    </source>
</evidence>
<keyword evidence="2 7" id="KW-0812">Transmembrane</keyword>
<protein>
    <submittedName>
        <fullName evidence="8">Uncharacterized protein</fullName>
    </submittedName>
</protein>
<evidence type="ECO:0000313" key="8">
    <source>
        <dbReference type="EMBL" id="KAL0060868.1"/>
    </source>
</evidence>
<evidence type="ECO:0000256" key="2">
    <source>
        <dbReference type="ARBA" id="ARBA00022692"/>
    </source>
</evidence>
<evidence type="ECO:0000256" key="1">
    <source>
        <dbReference type="ARBA" id="ARBA00004477"/>
    </source>
</evidence>
<keyword evidence="3" id="KW-0256">Endoplasmic reticulum</keyword>